<organism evidence="1 2">
    <name type="scientific">Puccinia sorghi</name>
    <dbReference type="NCBI Taxonomy" id="27349"/>
    <lineage>
        <taxon>Eukaryota</taxon>
        <taxon>Fungi</taxon>
        <taxon>Dikarya</taxon>
        <taxon>Basidiomycota</taxon>
        <taxon>Pucciniomycotina</taxon>
        <taxon>Pucciniomycetes</taxon>
        <taxon>Pucciniales</taxon>
        <taxon>Pucciniaceae</taxon>
        <taxon>Puccinia</taxon>
    </lineage>
</organism>
<feature type="non-terminal residue" evidence="1">
    <location>
        <position position="67"/>
    </location>
</feature>
<sequence>MAVLVTITSEEGWQRRKAKDHSVLKEHAISYNETTNTNKTSIRWQRVKYQPLILFPTVPLDENLKPT</sequence>
<dbReference type="VEuPathDB" id="FungiDB:VP01_9713g1"/>
<dbReference type="Proteomes" id="UP000037035">
    <property type="component" value="Unassembled WGS sequence"/>
</dbReference>
<comment type="caution">
    <text evidence="1">The sequence shown here is derived from an EMBL/GenBank/DDBJ whole genome shotgun (WGS) entry which is preliminary data.</text>
</comment>
<evidence type="ECO:0000313" key="1">
    <source>
        <dbReference type="EMBL" id="KNZ43915.1"/>
    </source>
</evidence>
<keyword evidence="2" id="KW-1185">Reference proteome</keyword>
<evidence type="ECO:0000313" key="2">
    <source>
        <dbReference type="Proteomes" id="UP000037035"/>
    </source>
</evidence>
<proteinExistence type="predicted"/>
<reference evidence="1 2" key="1">
    <citation type="submission" date="2015-08" db="EMBL/GenBank/DDBJ databases">
        <title>Next Generation Sequencing and Analysis of the Genome of Puccinia sorghi L Schw, the Causal Agent of Maize Common Rust.</title>
        <authorList>
            <person name="Rochi L."/>
            <person name="Burguener G."/>
            <person name="Darino M."/>
            <person name="Turjanski A."/>
            <person name="Kreff E."/>
            <person name="Dieguez M.J."/>
            <person name="Sacco F."/>
        </authorList>
    </citation>
    <scope>NUCLEOTIDE SEQUENCE [LARGE SCALE GENOMIC DNA]</scope>
    <source>
        <strain evidence="1 2">RO10H11247</strain>
    </source>
</reference>
<dbReference type="EMBL" id="LAVV01015396">
    <property type="protein sequence ID" value="KNZ43915.1"/>
    <property type="molecule type" value="Genomic_DNA"/>
</dbReference>
<name>A0A0L6U824_9BASI</name>
<protein>
    <submittedName>
        <fullName evidence="1">Uncharacterized protein</fullName>
    </submittedName>
</protein>
<accession>A0A0L6U824</accession>
<gene>
    <name evidence="1" type="ORF">VP01_9713g1</name>
</gene>
<dbReference type="AlphaFoldDB" id="A0A0L6U824"/>